<keyword evidence="1" id="KW-1185">Reference proteome</keyword>
<sequence length="135" mass="15772">MILVRTTVVKEDENGTAEARRQEIKERVNEEPRLKPTRLLAQVRRSAPEEAYVAMSSDNALREMMRRPKKKILGNTLEILRKNETWHIDGTFKCAPALWEQCFVIGASVYHRMCICVWALMPGKKRSITMKFYIF</sequence>
<reference evidence="1" key="2">
    <citation type="submission" date="2014-05" db="EMBL/GenBank/DDBJ databases">
        <title>The genome and life-stage specific transcriptomes of Globodera pallida elucidate key aspects of plant parasitism by a cyst nematode.</title>
        <authorList>
            <person name="Cotton J.A."/>
            <person name="Lilley C.J."/>
            <person name="Jones L.M."/>
            <person name="Kikuchi T."/>
            <person name="Reid A.J."/>
            <person name="Thorpe P."/>
            <person name="Tsai I.J."/>
            <person name="Beasley H."/>
            <person name="Blok V."/>
            <person name="Cock P.J.A."/>
            <person name="Van den Akker S.E."/>
            <person name="Holroyd N."/>
            <person name="Hunt M."/>
            <person name="Mantelin S."/>
            <person name="Naghra H."/>
            <person name="Pain A."/>
            <person name="Palomares-Rius J.E."/>
            <person name="Zarowiecki M."/>
            <person name="Berriman M."/>
            <person name="Jones J.T."/>
            <person name="Urwin P.E."/>
        </authorList>
    </citation>
    <scope>NUCLEOTIDE SEQUENCE [LARGE SCALE GENOMIC DNA]</scope>
    <source>
        <strain evidence="1">Lindley</strain>
    </source>
</reference>
<dbReference type="AlphaFoldDB" id="A0A183CH03"/>
<evidence type="ECO:0000313" key="1">
    <source>
        <dbReference type="Proteomes" id="UP000050741"/>
    </source>
</evidence>
<dbReference type="WBParaSite" id="GPLIN_001215900">
    <property type="protein sequence ID" value="GPLIN_001215900"/>
    <property type="gene ID" value="GPLIN_001215900"/>
</dbReference>
<organism evidence="1 2">
    <name type="scientific">Globodera pallida</name>
    <name type="common">Potato cyst nematode worm</name>
    <name type="synonym">Heterodera pallida</name>
    <dbReference type="NCBI Taxonomy" id="36090"/>
    <lineage>
        <taxon>Eukaryota</taxon>
        <taxon>Metazoa</taxon>
        <taxon>Ecdysozoa</taxon>
        <taxon>Nematoda</taxon>
        <taxon>Chromadorea</taxon>
        <taxon>Rhabditida</taxon>
        <taxon>Tylenchina</taxon>
        <taxon>Tylenchomorpha</taxon>
        <taxon>Tylenchoidea</taxon>
        <taxon>Heteroderidae</taxon>
        <taxon>Heteroderinae</taxon>
        <taxon>Globodera</taxon>
    </lineage>
</organism>
<protein>
    <submittedName>
        <fullName evidence="2">Uncharacterized protein</fullName>
    </submittedName>
</protein>
<reference evidence="1" key="1">
    <citation type="submission" date="2013-12" db="EMBL/GenBank/DDBJ databases">
        <authorList>
            <person name="Aslett M."/>
        </authorList>
    </citation>
    <scope>NUCLEOTIDE SEQUENCE [LARGE SCALE GENOMIC DNA]</scope>
    <source>
        <strain evidence="1">Lindley</strain>
    </source>
</reference>
<dbReference type="Proteomes" id="UP000050741">
    <property type="component" value="Unassembled WGS sequence"/>
</dbReference>
<evidence type="ECO:0000313" key="2">
    <source>
        <dbReference type="WBParaSite" id="GPLIN_001215900"/>
    </source>
</evidence>
<proteinExistence type="predicted"/>
<accession>A0A183CH03</accession>
<name>A0A183CH03_GLOPA</name>
<reference evidence="2" key="3">
    <citation type="submission" date="2016-06" db="UniProtKB">
        <authorList>
            <consortium name="WormBaseParasite"/>
        </authorList>
    </citation>
    <scope>IDENTIFICATION</scope>
</reference>